<protein>
    <submittedName>
        <fullName evidence="2">Uncharacterized protein</fullName>
    </submittedName>
</protein>
<dbReference type="Gene3D" id="3.40.50.150">
    <property type="entry name" value="Vaccinia Virus protein VP39"/>
    <property type="match status" value="1"/>
</dbReference>
<feature type="region of interest" description="Disordered" evidence="1">
    <location>
        <begin position="1"/>
        <end position="25"/>
    </location>
</feature>
<evidence type="ECO:0000313" key="3">
    <source>
        <dbReference type="Proteomes" id="UP000053958"/>
    </source>
</evidence>
<feature type="compositionally biased region" description="Polar residues" evidence="1">
    <location>
        <begin position="1"/>
        <end position="13"/>
    </location>
</feature>
<comment type="caution">
    <text evidence="2">The sequence shown here is derived from an EMBL/GenBank/DDBJ whole genome shotgun (WGS) entry which is preliminary data.</text>
</comment>
<dbReference type="SUPFAM" id="SSF53335">
    <property type="entry name" value="S-adenosyl-L-methionine-dependent methyltransferases"/>
    <property type="match status" value="1"/>
</dbReference>
<proteinExistence type="predicted"/>
<accession>A0A0F4Z570</accession>
<dbReference type="Proteomes" id="UP000053958">
    <property type="component" value="Unassembled WGS sequence"/>
</dbReference>
<dbReference type="STRING" id="1408163.A0A0F4Z570"/>
<dbReference type="AlphaFoldDB" id="A0A0F4Z570"/>
<dbReference type="CDD" id="cd02440">
    <property type="entry name" value="AdoMet_MTases"/>
    <property type="match status" value="1"/>
</dbReference>
<reference evidence="2 3" key="1">
    <citation type="submission" date="2015-04" db="EMBL/GenBank/DDBJ databases">
        <authorList>
            <person name="Heijne W.H."/>
            <person name="Fedorova N.D."/>
            <person name="Nierman W.C."/>
            <person name="Vollebregt A.W."/>
            <person name="Zhao Z."/>
            <person name="Wu L."/>
            <person name="Kumar M."/>
            <person name="Stam H."/>
            <person name="van den Berg M.A."/>
            <person name="Pel H.J."/>
        </authorList>
    </citation>
    <scope>NUCLEOTIDE SEQUENCE [LARGE SCALE GENOMIC DNA]</scope>
    <source>
        <strain evidence="2 3">CBS 393.64</strain>
    </source>
</reference>
<name>A0A0F4Z570_RASE3</name>
<dbReference type="EMBL" id="LASV01000015">
    <property type="protein sequence ID" value="KKA25669.1"/>
    <property type="molecule type" value="Genomic_DNA"/>
</dbReference>
<dbReference type="PANTHER" id="PTHR43591:SF10">
    <property type="entry name" value="ABC TRANSMEMBRANE TYPE-1 DOMAIN-CONTAINING PROTEIN-RELATED"/>
    <property type="match status" value="1"/>
</dbReference>
<dbReference type="PANTHER" id="PTHR43591">
    <property type="entry name" value="METHYLTRANSFERASE"/>
    <property type="match status" value="1"/>
</dbReference>
<organism evidence="2 3">
    <name type="scientific">Rasamsonia emersonii (strain ATCC 16479 / CBS 393.64 / IMI 116815)</name>
    <dbReference type="NCBI Taxonomy" id="1408163"/>
    <lineage>
        <taxon>Eukaryota</taxon>
        <taxon>Fungi</taxon>
        <taxon>Dikarya</taxon>
        <taxon>Ascomycota</taxon>
        <taxon>Pezizomycotina</taxon>
        <taxon>Eurotiomycetes</taxon>
        <taxon>Eurotiomycetidae</taxon>
        <taxon>Eurotiales</taxon>
        <taxon>Trichocomaceae</taxon>
        <taxon>Rasamsonia</taxon>
    </lineage>
</organism>
<keyword evidence="3" id="KW-1185">Reference proteome</keyword>
<feature type="compositionally biased region" description="Acidic residues" evidence="1">
    <location>
        <begin position="14"/>
        <end position="25"/>
    </location>
</feature>
<dbReference type="Pfam" id="PF13489">
    <property type="entry name" value="Methyltransf_23"/>
    <property type="match status" value="1"/>
</dbReference>
<evidence type="ECO:0000256" key="1">
    <source>
        <dbReference type="SAM" id="MobiDB-lite"/>
    </source>
</evidence>
<dbReference type="RefSeq" id="XP_013332281.1">
    <property type="nucleotide sequence ID" value="XM_013476827.1"/>
</dbReference>
<dbReference type="GO" id="GO:0008168">
    <property type="term" value="F:methyltransferase activity"/>
    <property type="evidence" value="ECO:0007669"/>
    <property type="project" value="TreeGrafter"/>
</dbReference>
<dbReference type="InterPro" id="IPR029063">
    <property type="entry name" value="SAM-dependent_MTases_sf"/>
</dbReference>
<evidence type="ECO:0000313" key="2">
    <source>
        <dbReference type="EMBL" id="KKA25669.1"/>
    </source>
</evidence>
<gene>
    <name evidence="2" type="ORF">T310_0309</name>
</gene>
<dbReference type="OrthoDB" id="2013972at2759"/>
<sequence length="331" mass="38271">MSQPNASQTIQVDTSDDDTICDEESVLESSQSFASSVRDYLYENGRRYHAYRQGKYPLPNDEREQDRLDLVHYLWKELVNGDLYRAPISPSNTHRILDFGTGTGNWAFEMAEAFPHAEIVGTDLSPIQPVWCPPNCRFFIDDVESEWTYLPHEAFDYIHGRVMAGSISDWDRLLSQIYDHLKPGGWVELQEYECSVWSDDGTHQRVEAFHEWARKVNDASIQFGKPVNVADVLPQKIRDAGFVDVTDDVYKCPIGSWPKDPRLKQIGRIHLYSVLEAIEPYTLAFFTRVLGYTYEEAQADMGKVRKDILDSSNHLYSRFHFIYARKTLHET</sequence>
<dbReference type="GeneID" id="25312364"/>